<sequence length="2447" mass="266702">MYPRPPFPAQWQNQGAPRRFPQPSMMEAVPRQHLTPINNPLNMQSMQNMPNPLTGVPGTGAEAVQSHVSGAPPQFIELRHNSQRMPLGPQFMQRAPIPRPRMFHPQQEMNAAFVQQNLPPSLDASAEGMRDPRIGLQQGGMDLLMQQQSNVPPSQSQLQPQPVPTTTPKTPISHTTTQQLPQTSTVAGQQTGVNPVDLPVSDLGLGDTVAETGVEDDDLATLDLDPDKGDDDLGNLDNLETNDPHLDDLLNSDEFDLLAYTDPELDQGDPKDVFSDQLRLVEAEGEGPGSSANVEIKVEEKPKVDMASQDTHTTAAQPPLKTESSSTNTPKAESSDAIRLPSVKLEDKGLVEQPQSGQAPVKDDISETVSVLLSGTKASNQQETATASLNTVRLGGLPFPIPGQSDALSFPPTAPHPDLGADPLGLPDPGHHSTADDLDKVESSLEASELPLLIQDLLEHEKKELQKQQQQQQLSALQGGIGSQLHSIQNQQQPPQGPNQIMMPQHHHPSQGIVPQAGMVPRPPHMLPQQQQRLIGAAVPSPPHAAMGQQQGILRGVQPGRIHPGLTPQQQTAPPPHIVKQQNLASNFFPDKGMRSSINLRLTSAPGNEDSQAQLAPGSSKEGEGSNQVQARPNPPQFGIINDAEQHQYEEWLVHTQQLLQMQLKFLEEQIGAHRKSRKALCAKQRTAKKAGREFAEADAEKLKLVTEEQSKIQKQLDQVRKQQKEHTNLIAEYRSKQQQHQQGSSILAPGPSTQAPHMLSKMPGQMIMGQQGGPIIGQPPGGMPQVAMPQGGMPVRMPQMQPFGGAQPSLPIGAGTVQPVPPPGFFQQAPGAQGPPDPRVIQERQLQHRMQMVQKMQQQQQQQQLMMGQQPGIMNQQPGAMGNQPAQVLMGNMGQQQPNLQQGLMNNQQNQQGLMQATPGMMGNQAIGQTQHNVMGQPMTQTVNMMAGQPQGMVGNQQIVQQLQRPQGLMDQHGPGGQHVVRGPPTQLTPQQQSLMAQRMLMSQQQQNAAKNLAQLQQQQISQLKQPTQVGPSEPQRPLEAPPSGSTQGVAENLQQGVQDPDHKDGGLLSPKTPPQQGGPATPLQMQQQGSSGEQQCGVGQPQQAHAFMGQQQTAQPQSSQNIGVAEQRGFVGNQQAGSHLKVQPQPQQMQLGLQTQNTIQIKQEDQQMCFMAQQQAGQIVAQQPQDVLGQNSGQTQTTMTGIPNQQQQALLTQQMGIPRGQQMMMTPRPGAPAGQIRTPINIQAIIAQNPQLRHLTPSQQLQQIQAMIAQRQLQQGQMLRMQGQAQGQMRPQVPQGPPVGPRMPGLEAQQQQHRFGLPGKHGPAGTQQQSGAMGQSAGIAPQFHQGVSGPMQQPSQGPLPQYINSAQQQQMLQQQQVHQHQMMRGQVPRPVMGQVRATAPGQHMARPMSPRQLVCQGSPGSPLSNQQRLMRMSQTPPGPQHLQQQQSHVATALSPFQASPSHAGSPAGSSVPEPGSSPASVHKHEPGTLSLSSHLSSPSRPDSVVGKGSPFSQTASPLRSPAAKTQSPNTETLSAPFPPNGPSPQSAQNPHQATTQPTQLPNEITLQNIKQEPREVQCDTGGSVEPHSDGIKREISGEAVTAIANSAPGSRSQAGDLGSQIQRTETGQQLLQKLLRTKNLQMASQRPSDGIHNEINGHINSKLAMLEQKLQGTPRNMEDLQSLTKRAPIVKAKRTTKAGERGPNSRKKTKKEEVGKTEAIMKQLKQGLSLLPLMEPSITASLDLFAPFGSSPANAKAQLKGSFGNAMLDNIPDYYSQLLTKNNLSNPPTPPSSLPPTPPPSVQHKLLNGVTPVEELAEGQKETEASEDTMSSVPEEVKSVDILAALPTPPHNQNEDIRMESDDDSDAPDSIVPASSPESQLGDETTRFPHLLDPKEEEEERAISPVIPIIPRSAIPSFSETKPFESVDGKVVASSSQVLVEQVLDLGKKQVDILALIKQECQEQEDRPAQHCYMTNVSDLDVRHLPVIPVEVSPPPSPSPPPPPSSAVAEPENITQPEPKPEPDAPVQTTSSPSASPSAPAKTESLVKLESHSSPVTVESESQEPVVLPQAAPSEEQQPSAPASSPPLDSPTLEISLKPIKHRSRPLSDEEEERPKVKKWKGLRWKRLQIVITIRKGGSKKENSREVSELMERLRITLKPDKLPRDKRKCCFCHEEGDGATDGPARLLNIDVDLWVHLNCALWSTEVYETQGGALINVEVALRRGLRTRCAYCQKTGATNSCNRLRCPNVYHFACAIRARCMFFKDKTMLCTQHKLKGPSEEELSSFAVFRRVYIERDEVKQIASILQRGDRIHMFRVGGLIFHAVGQLLPSQMAAFHSPTAIFPVGYEATRIYWSTRVPNRRCRYRCRISEQDGRPLFEVRVLEHGYEDLHFRDTTPDGIWSKIVQQVAKLRDEAAMLKLFTEHVKGEEMYGLTVHAVMRITES</sequence>
<dbReference type="InterPro" id="IPR034732">
    <property type="entry name" value="EPHD"/>
</dbReference>
<dbReference type="GO" id="GO:0005654">
    <property type="term" value="C:nucleoplasm"/>
    <property type="evidence" value="ECO:0007669"/>
    <property type="project" value="UniProtKB-ARBA"/>
</dbReference>
<feature type="non-terminal residue" evidence="19">
    <location>
        <position position="2447"/>
    </location>
</feature>
<dbReference type="PROSITE" id="PS51543">
    <property type="entry name" value="FYRC"/>
    <property type="match status" value="1"/>
</dbReference>
<feature type="compositionally biased region" description="Low complexity" evidence="17">
    <location>
        <begin position="148"/>
        <end position="177"/>
    </location>
</feature>
<feature type="compositionally biased region" description="Pro residues" evidence="17">
    <location>
        <begin position="1789"/>
        <end position="1803"/>
    </location>
</feature>
<comment type="caution">
    <text evidence="19">The sequence shown here is derived from an EMBL/GenBank/DDBJ whole genome shotgun (WGS) entry which is preliminary data.</text>
</comment>
<evidence type="ECO:0000256" key="9">
    <source>
        <dbReference type="ARBA" id="ARBA00022833"/>
    </source>
</evidence>
<evidence type="ECO:0000256" key="3">
    <source>
        <dbReference type="ARBA" id="ARBA00022603"/>
    </source>
</evidence>
<feature type="compositionally biased region" description="Low complexity" evidence="17">
    <location>
        <begin position="2071"/>
        <end position="2085"/>
    </location>
</feature>
<feature type="compositionally biased region" description="Polar residues" evidence="17">
    <location>
        <begin position="178"/>
        <end position="193"/>
    </location>
</feature>
<feature type="compositionally biased region" description="Low complexity" evidence="17">
    <location>
        <begin position="2033"/>
        <end position="2043"/>
    </location>
</feature>
<evidence type="ECO:0000256" key="5">
    <source>
        <dbReference type="ARBA" id="ARBA00022691"/>
    </source>
</evidence>
<gene>
    <name evidence="19" type="ORF">M9458_046166</name>
</gene>
<feature type="region of interest" description="Disordered" evidence="17">
    <location>
        <begin position="283"/>
        <end position="364"/>
    </location>
</feature>
<feature type="region of interest" description="Disordered" evidence="17">
    <location>
        <begin position="1694"/>
        <end position="1718"/>
    </location>
</feature>
<organism evidence="19 20">
    <name type="scientific">Cirrhinus mrigala</name>
    <name type="common">Mrigala</name>
    <dbReference type="NCBI Taxonomy" id="683832"/>
    <lineage>
        <taxon>Eukaryota</taxon>
        <taxon>Metazoa</taxon>
        <taxon>Chordata</taxon>
        <taxon>Craniata</taxon>
        <taxon>Vertebrata</taxon>
        <taxon>Euteleostomi</taxon>
        <taxon>Actinopterygii</taxon>
        <taxon>Neopterygii</taxon>
        <taxon>Teleostei</taxon>
        <taxon>Ostariophysi</taxon>
        <taxon>Cypriniformes</taxon>
        <taxon>Cyprinidae</taxon>
        <taxon>Labeoninae</taxon>
        <taxon>Labeonini</taxon>
        <taxon>Cirrhinus</taxon>
    </lineage>
</organism>
<feature type="compositionally biased region" description="Polar residues" evidence="17">
    <location>
        <begin position="1512"/>
        <end position="1535"/>
    </location>
</feature>
<evidence type="ECO:0000256" key="7">
    <source>
        <dbReference type="ARBA" id="ARBA00022737"/>
    </source>
</evidence>
<keyword evidence="7" id="KW-0677">Repeat</keyword>
<feature type="region of interest" description="Disordered" evidence="17">
    <location>
        <begin position="1781"/>
        <end position="1807"/>
    </location>
</feature>
<feature type="compositionally biased region" description="Polar residues" evidence="17">
    <location>
        <begin position="1045"/>
        <end position="1059"/>
    </location>
</feature>
<dbReference type="PROSITE" id="PS51542">
    <property type="entry name" value="FYRN"/>
    <property type="match status" value="1"/>
</dbReference>
<protein>
    <recommendedName>
        <fullName evidence="14">[histone H3]-lysine(4) N-methyltransferase</fullName>
        <ecNumber evidence="14">2.1.1.364</ecNumber>
    </recommendedName>
</protein>
<dbReference type="EC" id="2.1.1.364" evidence="14"/>
<dbReference type="Pfam" id="PF05965">
    <property type="entry name" value="FYRC"/>
    <property type="match status" value="1"/>
</dbReference>
<evidence type="ECO:0000256" key="15">
    <source>
        <dbReference type="ARBA" id="ARBA00049353"/>
    </source>
</evidence>
<evidence type="ECO:0000256" key="6">
    <source>
        <dbReference type="ARBA" id="ARBA00022723"/>
    </source>
</evidence>
<keyword evidence="9" id="KW-0862">Zinc</keyword>
<comment type="catalytic activity">
    <reaction evidence="15">
        <text>L-lysyl(4)-[histone H3] + S-adenosyl-L-methionine = N(6)-methyl-L-lysyl(4)-[histone H3] + S-adenosyl-L-homocysteine + H(+)</text>
        <dbReference type="Rhea" id="RHEA:60264"/>
        <dbReference type="Rhea" id="RHEA-COMP:15543"/>
        <dbReference type="Rhea" id="RHEA-COMP:15547"/>
        <dbReference type="ChEBI" id="CHEBI:15378"/>
        <dbReference type="ChEBI" id="CHEBI:29969"/>
        <dbReference type="ChEBI" id="CHEBI:57856"/>
        <dbReference type="ChEBI" id="CHEBI:59789"/>
        <dbReference type="ChEBI" id="CHEBI:61929"/>
        <dbReference type="EC" id="2.1.1.364"/>
    </reaction>
    <physiologicalReaction direction="left-to-right" evidence="15">
        <dbReference type="Rhea" id="RHEA:60265"/>
    </physiologicalReaction>
</comment>
<feature type="region of interest" description="Disordered" evidence="17">
    <location>
        <begin position="1321"/>
        <end position="1363"/>
    </location>
</feature>
<feature type="region of interest" description="Disordered" evidence="17">
    <location>
        <begin position="1433"/>
        <end position="1452"/>
    </location>
</feature>
<evidence type="ECO:0000256" key="16">
    <source>
        <dbReference type="SAM" id="Coils"/>
    </source>
</evidence>
<feature type="region of interest" description="Disordered" evidence="17">
    <location>
        <begin position="212"/>
        <end position="240"/>
    </location>
</feature>
<dbReference type="PANTHER" id="PTHR45888:SF2">
    <property type="entry name" value="HISTONE-LYSINE N-METHYLTRANSFERASE 2D"/>
    <property type="match status" value="1"/>
</dbReference>
<evidence type="ECO:0000259" key="18">
    <source>
        <dbReference type="PROSITE" id="PS51805"/>
    </source>
</evidence>
<feature type="region of interest" description="Disordered" evidence="17">
    <location>
        <begin position="148"/>
        <end position="195"/>
    </location>
</feature>
<feature type="compositionally biased region" description="Low complexity" evidence="17">
    <location>
        <begin position="1460"/>
        <end position="1472"/>
    </location>
</feature>
<evidence type="ECO:0000256" key="1">
    <source>
        <dbReference type="ARBA" id="ARBA00004123"/>
    </source>
</evidence>
<evidence type="ECO:0000313" key="20">
    <source>
        <dbReference type="Proteomes" id="UP001529510"/>
    </source>
</evidence>
<dbReference type="EMBL" id="JAMKFB020000023">
    <property type="protein sequence ID" value="KAL0158090.1"/>
    <property type="molecule type" value="Genomic_DNA"/>
</dbReference>
<dbReference type="SMART" id="SM00541">
    <property type="entry name" value="FYRN"/>
    <property type="match status" value="1"/>
</dbReference>
<keyword evidence="6" id="KW-0479">Metal-binding</keyword>
<keyword evidence="13" id="KW-0539">Nucleus</keyword>
<dbReference type="Pfam" id="PF05964">
    <property type="entry name" value="FYRN"/>
    <property type="match status" value="1"/>
</dbReference>
<dbReference type="SMART" id="SM00542">
    <property type="entry name" value="FYRC"/>
    <property type="match status" value="1"/>
</dbReference>
<dbReference type="GO" id="GO:0140945">
    <property type="term" value="F:histone H3K4 monomethyltransferase activity"/>
    <property type="evidence" value="ECO:0007669"/>
    <property type="project" value="UniProtKB-EC"/>
</dbReference>
<evidence type="ECO:0000256" key="13">
    <source>
        <dbReference type="ARBA" id="ARBA00023242"/>
    </source>
</evidence>
<feature type="compositionally biased region" description="Low complexity" evidence="17">
    <location>
        <begin position="1086"/>
        <end position="1102"/>
    </location>
</feature>
<feature type="compositionally biased region" description="Polar residues" evidence="17">
    <location>
        <begin position="602"/>
        <end position="614"/>
    </location>
</feature>
<dbReference type="Proteomes" id="UP001529510">
    <property type="component" value="Unassembled WGS sequence"/>
</dbReference>
<feature type="region of interest" description="Disordered" evidence="17">
    <location>
        <begin position="1458"/>
        <end position="1562"/>
    </location>
</feature>
<evidence type="ECO:0000256" key="4">
    <source>
        <dbReference type="ARBA" id="ARBA00022679"/>
    </source>
</evidence>
<dbReference type="SMART" id="SM00249">
    <property type="entry name" value="PHD"/>
    <property type="match status" value="1"/>
</dbReference>
<feature type="region of interest" description="Disordered" evidence="17">
    <location>
        <begin position="602"/>
        <end position="639"/>
    </location>
</feature>
<evidence type="ECO:0000256" key="14">
    <source>
        <dbReference type="ARBA" id="ARBA00023620"/>
    </source>
</evidence>
<dbReference type="Gene3D" id="3.30.40.10">
    <property type="entry name" value="Zinc/RING finger domain, C3HC4 (zinc finger)"/>
    <property type="match status" value="1"/>
</dbReference>
<keyword evidence="12" id="KW-0804">Transcription</keyword>
<feature type="coiled-coil region" evidence="16">
    <location>
        <begin position="703"/>
        <end position="740"/>
    </location>
</feature>
<feature type="region of interest" description="Disordered" evidence="17">
    <location>
        <begin position="404"/>
        <end position="437"/>
    </location>
</feature>
<keyword evidence="10" id="KW-0156">Chromatin regulator</keyword>
<dbReference type="InterPro" id="IPR003888">
    <property type="entry name" value="FYrich_N"/>
</dbReference>
<evidence type="ECO:0000313" key="19">
    <source>
        <dbReference type="EMBL" id="KAL0158090.1"/>
    </source>
</evidence>
<feature type="compositionally biased region" description="Polar residues" evidence="17">
    <location>
        <begin position="1545"/>
        <end position="1562"/>
    </location>
</feature>
<feature type="region of interest" description="Disordered" evidence="17">
    <location>
        <begin position="1"/>
        <end position="22"/>
    </location>
</feature>
<keyword evidence="20" id="KW-1185">Reference proteome</keyword>
<dbReference type="InterPro" id="IPR001965">
    <property type="entry name" value="Znf_PHD"/>
</dbReference>
<dbReference type="InterPro" id="IPR003889">
    <property type="entry name" value="FYrich_C"/>
</dbReference>
<feature type="compositionally biased region" description="Low complexity" evidence="17">
    <location>
        <begin position="1491"/>
        <end position="1501"/>
    </location>
</feature>
<dbReference type="FunFam" id="3.30.160.360:FF:000001">
    <property type="entry name" value="Histone-lysine N-methyltransferase"/>
    <property type="match status" value="1"/>
</dbReference>
<feature type="compositionally biased region" description="Low complexity" evidence="17">
    <location>
        <begin position="1112"/>
        <end position="1122"/>
    </location>
</feature>
<feature type="compositionally biased region" description="Low complexity" evidence="17">
    <location>
        <begin position="487"/>
        <end position="504"/>
    </location>
</feature>
<comment type="subcellular location">
    <subcellularLocation>
        <location evidence="1">Nucleus</location>
    </subcellularLocation>
</comment>
<feature type="region of interest" description="Disordered" evidence="17">
    <location>
        <begin position="487"/>
        <end position="518"/>
    </location>
</feature>
<dbReference type="FunFam" id="3.30.40.10:FF:000002">
    <property type="entry name" value="Histone-lysine N-methyltransferase"/>
    <property type="match status" value="1"/>
</dbReference>
<feature type="region of interest" description="Disordered" evidence="17">
    <location>
        <begin position="1847"/>
        <end position="1889"/>
    </location>
</feature>
<keyword evidence="3" id="KW-0489">Methyltransferase</keyword>
<evidence type="ECO:0000256" key="8">
    <source>
        <dbReference type="ARBA" id="ARBA00022771"/>
    </source>
</evidence>
<proteinExistence type="predicted"/>
<evidence type="ECO:0000256" key="12">
    <source>
        <dbReference type="ARBA" id="ARBA00023163"/>
    </source>
</evidence>
<keyword evidence="16" id="KW-0175">Coiled coil</keyword>
<keyword evidence="5" id="KW-0949">S-adenosyl-L-methionine</keyword>
<evidence type="ECO:0000256" key="11">
    <source>
        <dbReference type="ARBA" id="ARBA00023015"/>
    </source>
</evidence>
<evidence type="ECO:0000256" key="17">
    <source>
        <dbReference type="SAM" id="MobiDB-lite"/>
    </source>
</evidence>
<dbReference type="Pfam" id="PF13832">
    <property type="entry name" value="zf-HC5HC2H_2"/>
    <property type="match status" value="1"/>
</dbReference>
<dbReference type="GO" id="GO:0032259">
    <property type="term" value="P:methylation"/>
    <property type="evidence" value="ECO:0007669"/>
    <property type="project" value="UniProtKB-KW"/>
</dbReference>
<name>A0ABD0N7L8_CIRMR</name>
<dbReference type="Gene3D" id="3.30.160.360">
    <property type="match status" value="1"/>
</dbReference>
<keyword evidence="11" id="KW-0805">Transcription regulation</keyword>
<dbReference type="PANTHER" id="PTHR45888">
    <property type="entry name" value="HL01030P-RELATED"/>
    <property type="match status" value="1"/>
</dbReference>
<feature type="compositionally biased region" description="Pro residues" evidence="17">
    <location>
        <begin position="1994"/>
        <end position="2007"/>
    </location>
</feature>
<feature type="compositionally biased region" description="Low complexity" evidence="17">
    <location>
        <begin position="1004"/>
        <end position="1027"/>
    </location>
</feature>
<feature type="compositionally biased region" description="Low complexity" evidence="17">
    <location>
        <begin position="985"/>
        <end position="994"/>
    </location>
</feature>
<dbReference type="GO" id="GO:0008270">
    <property type="term" value="F:zinc ion binding"/>
    <property type="evidence" value="ECO:0007669"/>
    <property type="project" value="UniProtKB-KW"/>
</dbReference>
<feature type="compositionally biased region" description="Low complexity" evidence="17">
    <location>
        <begin position="1326"/>
        <end position="1342"/>
    </location>
</feature>
<dbReference type="InterPro" id="IPR013083">
    <property type="entry name" value="Znf_RING/FYVE/PHD"/>
</dbReference>
<feature type="compositionally biased region" description="Polar residues" evidence="17">
    <location>
        <begin position="308"/>
        <end position="332"/>
    </location>
</feature>
<feature type="region of interest" description="Disordered" evidence="17">
    <location>
        <begin position="966"/>
        <end position="1124"/>
    </location>
</feature>
<keyword evidence="2" id="KW-0597">Phosphoprotein</keyword>
<feature type="domain" description="PHD-type" evidence="18">
    <location>
        <begin position="2169"/>
        <end position="2277"/>
    </location>
</feature>
<reference evidence="19 20" key="1">
    <citation type="submission" date="2024-05" db="EMBL/GenBank/DDBJ databases">
        <title>Genome sequencing and assembly of Indian major carp, Cirrhinus mrigala (Hamilton, 1822).</title>
        <authorList>
            <person name="Mohindra V."/>
            <person name="Chowdhury L.M."/>
            <person name="Lal K."/>
            <person name="Jena J.K."/>
        </authorList>
    </citation>
    <scope>NUCLEOTIDE SEQUENCE [LARGE SCALE GENOMIC DNA]</scope>
    <source>
        <strain evidence="19">CM1030</strain>
        <tissue evidence="19">Blood</tissue>
    </source>
</reference>
<feature type="compositionally biased region" description="Polar residues" evidence="17">
    <location>
        <begin position="1352"/>
        <end position="1363"/>
    </location>
</feature>
<feature type="region of interest" description="Disordered" evidence="17">
    <location>
        <begin position="1990"/>
        <end position="2118"/>
    </location>
</feature>
<keyword evidence="8" id="KW-0863">Zinc-finger</keyword>
<feature type="region of interest" description="Disordered" evidence="17">
    <location>
        <begin position="1817"/>
        <end position="1836"/>
    </location>
</feature>
<accession>A0ABD0N7L8</accession>
<keyword evidence="4" id="KW-0808">Transferase</keyword>
<evidence type="ECO:0000256" key="2">
    <source>
        <dbReference type="ARBA" id="ARBA00022553"/>
    </source>
</evidence>
<evidence type="ECO:0000256" key="10">
    <source>
        <dbReference type="ARBA" id="ARBA00022853"/>
    </source>
</evidence>
<feature type="region of interest" description="Disordered" evidence="17">
    <location>
        <begin position="1402"/>
        <end position="1428"/>
    </location>
</feature>
<dbReference type="PROSITE" id="PS51805">
    <property type="entry name" value="EPHD"/>
    <property type="match status" value="1"/>
</dbReference>